<dbReference type="OrthoDB" id="430106at2759"/>
<dbReference type="GeneID" id="9051895"/>
<keyword evidence="3" id="KW-1185">Reference proteome</keyword>
<reference evidence="2 3" key="1">
    <citation type="submission" date="2008-07" db="EMBL/GenBank/DDBJ databases">
        <authorList>
            <person name="El-Sayed N."/>
            <person name="Caler E."/>
            <person name="Inman J."/>
            <person name="Amedeo P."/>
            <person name="Hass B."/>
            <person name="Wortman J."/>
        </authorList>
    </citation>
    <scope>NUCLEOTIDE SEQUENCE [LARGE SCALE GENOMIC DNA]</scope>
    <source>
        <strain evidence="3">ATCC 50983 / TXsc</strain>
    </source>
</reference>
<protein>
    <submittedName>
        <fullName evidence="2">Uncharacterized protein</fullName>
    </submittedName>
</protein>
<evidence type="ECO:0000313" key="2">
    <source>
        <dbReference type="EMBL" id="EER03141.1"/>
    </source>
</evidence>
<dbReference type="RefSeq" id="XP_002771325.1">
    <property type="nucleotide sequence ID" value="XM_002771279.1"/>
</dbReference>
<sequence>MWVSSKLLCLYAFSATANADTYMGQPLKFYKGMRFPWNIKEAPESYDHTIPTVNYTWDWYFEYLVKSGADSFQLGGYAIEESKVVLEPDFYDPWNITGFMSLRKQVDAAGGEILADTRFYLDYGNNTFDKATFLKSASEFLKDYPVDGFQVGLSLPTDPKQYQPLKELIEAIKELNVRACLE</sequence>
<gene>
    <name evidence="2" type="ORF">Pmar_PMAR018396</name>
</gene>
<feature type="chain" id="PRO_5002953113" evidence="1">
    <location>
        <begin position="20"/>
        <end position="182"/>
    </location>
</feature>
<keyword evidence="1" id="KW-0732">Signal</keyword>
<dbReference type="Proteomes" id="UP000007800">
    <property type="component" value="Unassembled WGS sequence"/>
</dbReference>
<accession>C5LJE1</accession>
<feature type="signal peptide" evidence="1">
    <location>
        <begin position="1"/>
        <end position="19"/>
    </location>
</feature>
<dbReference type="InParanoid" id="C5LJE1"/>
<evidence type="ECO:0000256" key="1">
    <source>
        <dbReference type="SAM" id="SignalP"/>
    </source>
</evidence>
<dbReference type="AlphaFoldDB" id="C5LJE1"/>
<name>C5LJE1_PERM5</name>
<proteinExistence type="predicted"/>
<evidence type="ECO:0000313" key="3">
    <source>
        <dbReference type="Proteomes" id="UP000007800"/>
    </source>
</evidence>
<dbReference type="EMBL" id="GG682441">
    <property type="protein sequence ID" value="EER03141.1"/>
    <property type="molecule type" value="Genomic_DNA"/>
</dbReference>
<organism evidence="3">
    <name type="scientific">Perkinsus marinus (strain ATCC 50983 / TXsc)</name>
    <dbReference type="NCBI Taxonomy" id="423536"/>
    <lineage>
        <taxon>Eukaryota</taxon>
        <taxon>Sar</taxon>
        <taxon>Alveolata</taxon>
        <taxon>Perkinsozoa</taxon>
        <taxon>Perkinsea</taxon>
        <taxon>Perkinsida</taxon>
        <taxon>Perkinsidae</taxon>
        <taxon>Perkinsus</taxon>
    </lineage>
</organism>